<dbReference type="Proteomes" id="UP001165063">
    <property type="component" value="Unassembled WGS sequence"/>
</dbReference>
<comment type="caution">
    <text evidence="3">The sequence shown here is derived from an EMBL/GenBank/DDBJ whole genome shotgun (WGS) entry which is preliminary data.</text>
</comment>
<feature type="compositionally biased region" description="Polar residues" evidence="1">
    <location>
        <begin position="30"/>
        <end position="75"/>
    </location>
</feature>
<accession>A0A9W7DCZ6</accession>
<dbReference type="EMBL" id="BSXU01000509">
    <property type="protein sequence ID" value="GMG20927.1"/>
    <property type="molecule type" value="Genomic_DNA"/>
</dbReference>
<dbReference type="OrthoDB" id="5392646at2759"/>
<feature type="region of interest" description="Disordered" evidence="1">
    <location>
        <begin position="1"/>
        <end position="114"/>
    </location>
</feature>
<keyword evidence="4" id="KW-1185">Reference proteome</keyword>
<proteinExistence type="predicted"/>
<organism evidence="3 4">
    <name type="scientific">Ambrosiozyma monospora</name>
    <name type="common">Yeast</name>
    <name type="synonym">Endomycopsis monosporus</name>
    <dbReference type="NCBI Taxonomy" id="43982"/>
    <lineage>
        <taxon>Eukaryota</taxon>
        <taxon>Fungi</taxon>
        <taxon>Dikarya</taxon>
        <taxon>Ascomycota</taxon>
        <taxon>Saccharomycotina</taxon>
        <taxon>Pichiomycetes</taxon>
        <taxon>Pichiales</taxon>
        <taxon>Pichiaceae</taxon>
        <taxon>Ambrosiozyma</taxon>
    </lineage>
</organism>
<sequence length="1024" mass="115852">MLQRLRIPLSKQLTYNPPSSNNEKPAISTEPLNNKETSLQPKQETSSPSQGEPGSIAFNSSNSTTYTDVNPTNDGKQPGEPLGMFHDIFDDLNDLNGKQRDPKISTDPKHTPNSFNEILTTTKTPFEASHLDTANPDLSMIKSRTESVSEKTNNSLVSDSVKSNGPAKIITNEDHSVDTSEQKKHSNMLNSANLRTDPFKDLYQDLNPTTQQSKNATTNDTNNIWQAPHETRNLFAENGDDISSGFFWETDDFSDTQETSMKDLKDDTLEFELPWEPSEAEEENALILGPFKKKYSPIDETRFINNSGINSTPGIGNRIGNTVSGHVGNGIGSLVGMVGNTGLETNSMDNFNVVDFERDFKSLMEFKRDVKEDDVFQNIDLLKPEYNTISFQRYDELVKSLKKFNLKMLRDYVFVRGDGSKGVKSAKKAKVIDVIVNHIWGIKASDEADVPETMTKITLQNKRERFLLFSHGGHLMRSWSSQGARLSFNNFNSELIVRGSPMVVQFVQTSWNLLMNKVQSTMVNLSEILTFYETLKRKPPVELLQMRSNVFFDEVEPNEHIYMLSSFSHANLQLAKSALFSATEYSATLDRALNTDLITSKDSKQLVYKQYMDPSLPWYLTGDAQSLYRVKTVGNRLFRSPALGEEEEVSPDNLFDEVKSLRAGFDNAAQKFELNFMDLPDEDTHVADKIFKNSEQSEENVAKVEVETGDKDSDKSSKVESKMASVSGLNVYQTIEDLDIEKVYNELEQKKKKTKKNVMPRITNVTYGRVLFQEKSTSGTPFFHDNVPEVTKKLADLTLLDKHAKLFGTAGGIRNYFQTSLEVKLIPDGFSKFENFENLPNIEIWFNVNNNLVDVKSCTIYVNEGEKNVFVPVPECKFDMKFQSSYNSVLISGDEPDFNATFMKKQKSLFEFVNKIPLRLLRLSNPDSIARLTNAMENHNIDININGRKKNVPYLITSVRTKKTIELEFDGQVVIYEISSTGEAEKHELSLIGSEEEASTRTVDYESFQRLARKAVDFLKYLEG</sequence>
<gene>
    <name evidence="3" type="ORF">Amon01_000159600</name>
</gene>
<protein>
    <submittedName>
        <fullName evidence="3">Unnamed protein product</fullName>
    </submittedName>
</protein>
<feature type="compositionally biased region" description="Basic and acidic residues" evidence="1">
    <location>
        <begin position="700"/>
        <end position="720"/>
    </location>
</feature>
<feature type="region of interest" description="Disordered" evidence="1">
    <location>
        <begin position="146"/>
        <end position="168"/>
    </location>
</feature>
<feature type="region of interest" description="Disordered" evidence="1">
    <location>
        <begin position="698"/>
        <end position="720"/>
    </location>
</feature>
<dbReference type="Pfam" id="PF20776">
    <property type="entry name" value="SLS1_N"/>
    <property type="match status" value="1"/>
</dbReference>
<dbReference type="InterPro" id="IPR048400">
    <property type="entry name" value="SLS1_N"/>
</dbReference>
<name>A0A9W7DCZ6_AMBMO</name>
<evidence type="ECO:0000259" key="2">
    <source>
        <dbReference type="Pfam" id="PF20776"/>
    </source>
</evidence>
<dbReference type="AlphaFoldDB" id="A0A9W7DCZ6"/>
<feature type="domain" description="SLS1 N-terminal" evidence="2">
    <location>
        <begin position="368"/>
        <end position="444"/>
    </location>
</feature>
<evidence type="ECO:0000313" key="4">
    <source>
        <dbReference type="Proteomes" id="UP001165063"/>
    </source>
</evidence>
<feature type="compositionally biased region" description="Polar residues" evidence="1">
    <location>
        <begin position="150"/>
        <end position="163"/>
    </location>
</feature>
<evidence type="ECO:0000256" key="1">
    <source>
        <dbReference type="SAM" id="MobiDB-lite"/>
    </source>
</evidence>
<feature type="compositionally biased region" description="Basic and acidic residues" evidence="1">
    <location>
        <begin position="97"/>
        <end position="110"/>
    </location>
</feature>
<evidence type="ECO:0000313" key="3">
    <source>
        <dbReference type="EMBL" id="GMG20927.1"/>
    </source>
</evidence>
<reference evidence="3" key="1">
    <citation type="submission" date="2023-04" db="EMBL/GenBank/DDBJ databases">
        <title>Ambrosiozyma monospora NBRC 1965.</title>
        <authorList>
            <person name="Ichikawa N."/>
            <person name="Sato H."/>
            <person name="Tonouchi N."/>
        </authorList>
    </citation>
    <scope>NUCLEOTIDE SEQUENCE</scope>
    <source>
        <strain evidence="3">NBRC 1965</strain>
    </source>
</reference>
<feature type="compositionally biased region" description="Polar residues" evidence="1">
    <location>
        <begin position="11"/>
        <end position="23"/>
    </location>
</feature>